<dbReference type="PROSITE" id="PS51170">
    <property type="entry name" value="CW"/>
    <property type="match status" value="2"/>
</dbReference>
<feature type="repeat" description="Cell wall-binding" evidence="2">
    <location>
        <begin position="69"/>
        <end position="88"/>
    </location>
</feature>
<dbReference type="SUPFAM" id="SSF69360">
    <property type="entry name" value="Cell wall binding repeat"/>
    <property type="match status" value="1"/>
</dbReference>
<dbReference type="Pfam" id="PF19085">
    <property type="entry name" value="Choline_bind_2"/>
    <property type="match status" value="1"/>
</dbReference>
<evidence type="ECO:0000256" key="2">
    <source>
        <dbReference type="PROSITE-ProRule" id="PRU00591"/>
    </source>
</evidence>
<dbReference type="AlphaFoldDB" id="A0A3E2NCQ6"/>
<reference evidence="4 5" key="1">
    <citation type="submission" date="2018-07" db="EMBL/GenBank/DDBJ databases">
        <title>New species, Clostridium PI-S10-A1B.</title>
        <authorList>
            <person name="Krishna G."/>
            <person name="Summeta K."/>
            <person name="Shikha S."/>
            <person name="Prabhu P.B."/>
            <person name="Suresh K."/>
        </authorList>
    </citation>
    <scope>NUCLEOTIDE SEQUENCE [LARGE SCALE GENOMIC DNA]</scope>
    <source>
        <strain evidence="4 5">PI-S10-A1B</strain>
    </source>
</reference>
<feature type="signal peptide" evidence="3">
    <location>
        <begin position="1"/>
        <end position="27"/>
    </location>
</feature>
<feature type="repeat" description="Cell wall-binding" evidence="2">
    <location>
        <begin position="48"/>
        <end position="68"/>
    </location>
</feature>
<dbReference type="Proteomes" id="UP000260680">
    <property type="component" value="Unassembled WGS sequence"/>
</dbReference>
<protein>
    <recommendedName>
        <fullName evidence="6">N-acetylmuramoyl-L-alanine amidase family protein</fullName>
    </recommendedName>
</protein>
<accession>A0A3E2NCQ6</accession>
<keyword evidence="3" id="KW-0732">Signal</keyword>
<keyword evidence="1" id="KW-0677">Repeat</keyword>
<dbReference type="Pfam" id="PF01473">
    <property type="entry name" value="Choline_bind_1"/>
    <property type="match status" value="1"/>
</dbReference>
<dbReference type="InterPro" id="IPR018337">
    <property type="entry name" value="Cell_wall/Cho-bd_repeat"/>
</dbReference>
<organism evidence="4 5">
    <name type="scientific">Lacrimispora amygdalina</name>
    <dbReference type="NCBI Taxonomy" id="253257"/>
    <lineage>
        <taxon>Bacteria</taxon>
        <taxon>Bacillati</taxon>
        <taxon>Bacillota</taxon>
        <taxon>Clostridia</taxon>
        <taxon>Lachnospirales</taxon>
        <taxon>Lachnospiraceae</taxon>
        <taxon>Lacrimispora</taxon>
    </lineage>
</organism>
<evidence type="ECO:0000256" key="3">
    <source>
        <dbReference type="SAM" id="SignalP"/>
    </source>
</evidence>
<dbReference type="Gene3D" id="2.10.270.10">
    <property type="entry name" value="Cholin Binding"/>
    <property type="match status" value="1"/>
</dbReference>
<sequence>MKRIIRAFLITIVAMGVTILGSMTAFAGTWGTDSKGWWYQNDDGTYLANQWLKDLDGKWYHFNQYGYMQSGWILDNNKWYYLGGDGAMYTNTTTPDGYSVGTDGAWSDKVTQNYKILGKAVLQIDSFNYKDGYYEVKGKLCDTRFPEDKLELHRPLTASEEAMGAQVAYNSIEFLSRLGKNVQKATARTRDIDGDSFDFGYQGEDGNGEFSWISISNNGEAFEDCVTWNGEFINEVGQAYRYISDVNFKISANVNFNSNDTSVRSIKQFLNYSKEGGCKAYIDFDESSINSIEVIPWEFG</sequence>
<dbReference type="OrthoDB" id="1893458at2"/>
<evidence type="ECO:0000256" key="1">
    <source>
        <dbReference type="ARBA" id="ARBA00022737"/>
    </source>
</evidence>
<dbReference type="EMBL" id="QOHO01000031">
    <property type="protein sequence ID" value="RFZ78809.1"/>
    <property type="molecule type" value="Genomic_DNA"/>
</dbReference>
<evidence type="ECO:0000313" key="4">
    <source>
        <dbReference type="EMBL" id="RFZ78809.1"/>
    </source>
</evidence>
<name>A0A3E2NCQ6_9FIRM</name>
<gene>
    <name evidence="4" type="ORF">DS742_11925</name>
</gene>
<comment type="caution">
    <text evidence="4">The sequence shown here is derived from an EMBL/GenBank/DDBJ whole genome shotgun (WGS) entry which is preliminary data.</text>
</comment>
<evidence type="ECO:0000313" key="5">
    <source>
        <dbReference type="Proteomes" id="UP000260680"/>
    </source>
</evidence>
<evidence type="ECO:0008006" key="6">
    <source>
        <dbReference type="Google" id="ProtNLM"/>
    </source>
</evidence>
<proteinExistence type="predicted"/>
<dbReference type="RefSeq" id="WP_117417235.1">
    <property type="nucleotide sequence ID" value="NZ_QOHO01000031.1"/>
</dbReference>
<feature type="chain" id="PRO_5017721545" description="N-acetylmuramoyl-L-alanine amidase family protein" evidence="3">
    <location>
        <begin position="28"/>
        <end position="300"/>
    </location>
</feature>